<dbReference type="AlphaFoldDB" id="A0A6S7GX76"/>
<sequence>MPEYKKKPFSEVFTGANEQAIDLLEQMLLLDADNRITAEAALDHPYLEIYADHDDEPVCEARFVEPHFQSDDIDFWRKLTFDEIIDYRSSTSSSRQAAEAMPMET</sequence>
<keyword evidence="3" id="KW-0808">Transferase</keyword>
<comment type="caution">
    <text evidence="5">The sequence shown here is derived from an EMBL/GenBank/DDBJ whole genome shotgun (WGS) entry which is preliminary data.</text>
</comment>
<comment type="similarity">
    <text evidence="1">Belongs to the protein kinase superfamily. CMGC Ser/Thr protein kinase family. MAP kinase subfamily.</text>
</comment>
<proteinExistence type="inferred from homology"/>
<dbReference type="PRINTS" id="PR01773">
    <property type="entry name" value="P38MAPKINASE"/>
</dbReference>
<evidence type="ECO:0000256" key="1">
    <source>
        <dbReference type="ARBA" id="ARBA00008832"/>
    </source>
</evidence>
<dbReference type="GO" id="GO:0005524">
    <property type="term" value="F:ATP binding"/>
    <property type="evidence" value="ECO:0007669"/>
    <property type="project" value="InterPro"/>
</dbReference>
<dbReference type="InterPro" id="IPR011009">
    <property type="entry name" value="Kinase-like_dom_sf"/>
</dbReference>
<dbReference type="Gene3D" id="3.30.200.20">
    <property type="entry name" value="Phosphorylase Kinase, domain 1"/>
    <property type="match status" value="1"/>
</dbReference>
<keyword evidence="4 5" id="KW-0418">Kinase</keyword>
<evidence type="ECO:0000256" key="4">
    <source>
        <dbReference type="ARBA" id="ARBA00022777"/>
    </source>
</evidence>
<keyword evidence="2" id="KW-0723">Serine/threonine-protein kinase</keyword>
<dbReference type="Proteomes" id="UP001152795">
    <property type="component" value="Unassembled WGS sequence"/>
</dbReference>
<evidence type="ECO:0000256" key="2">
    <source>
        <dbReference type="ARBA" id="ARBA00022527"/>
    </source>
</evidence>
<evidence type="ECO:0000313" key="5">
    <source>
        <dbReference type="EMBL" id="CAB3994656.1"/>
    </source>
</evidence>
<evidence type="ECO:0000256" key="3">
    <source>
        <dbReference type="ARBA" id="ARBA00022679"/>
    </source>
</evidence>
<evidence type="ECO:0000313" key="6">
    <source>
        <dbReference type="Proteomes" id="UP001152795"/>
    </source>
</evidence>
<dbReference type="GO" id="GO:0004707">
    <property type="term" value="F:MAP kinase activity"/>
    <property type="evidence" value="ECO:0007669"/>
    <property type="project" value="InterPro"/>
</dbReference>
<reference evidence="5" key="1">
    <citation type="submission" date="2020-04" db="EMBL/GenBank/DDBJ databases">
        <authorList>
            <person name="Alioto T."/>
            <person name="Alioto T."/>
            <person name="Gomez Garrido J."/>
        </authorList>
    </citation>
    <scope>NUCLEOTIDE SEQUENCE</scope>
    <source>
        <strain evidence="5">A484AB</strain>
    </source>
</reference>
<protein>
    <submittedName>
        <fullName evidence="5">Mitogen-activated kinase 14-like</fullName>
    </submittedName>
</protein>
<gene>
    <name evidence="5" type="ORF">PACLA_8A064386</name>
</gene>
<accession>A0A6S7GX76</accession>
<dbReference type="Gene3D" id="1.10.510.10">
    <property type="entry name" value="Transferase(Phosphotransferase) domain 1"/>
    <property type="match status" value="1"/>
</dbReference>
<dbReference type="OrthoDB" id="192887at2759"/>
<dbReference type="SUPFAM" id="SSF56112">
    <property type="entry name" value="Protein kinase-like (PK-like)"/>
    <property type="match status" value="1"/>
</dbReference>
<organism evidence="5 6">
    <name type="scientific">Paramuricea clavata</name>
    <name type="common">Red gorgonian</name>
    <name type="synonym">Violescent sea-whip</name>
    <dbReference type="NCBI Taxonomy" id="317549"/>
    <lineage>
        <taxon>Eukaryota</taxon>
        <taxon>Metazoa</taxon>
        <taxon>Cnidaria</taxon>
        <taxon>Anthozoa</taxon>
        <taxon>Octocorallia</taxon>
        <taxon>Malacalcyonacea</taxon>
        <taxon>Plexauridae</taxon>
        <taxon>Paramuricea</taxon>
    </lineage>
</organism>
<name>A0A6S7GX76_PARCT</name>
<dbReference type="EMBL" id="CACRXK020002509">
    <property type="protein sequence ID" value="CAB3994656.1"/>
    <property type="molecule type" value="Genomic_DNA"/>
</dbReference>
<keyword evidence="6" id="KW-1185">Reference proteome</keyword>
<dbReference type="InterPro" id="IPR008352">
    <property type="entry name" value="MAPK_HOG-like"/>
</dbReference>